<evidence type="ECO:0000256" key="34">
    <source>
        <dbReference type="ARBA" id="ARBA00048420"/>
    </source>
</evidence>
<dbReference type="InterPro" id="IPR042104">
    <property type="entry name" value="PKS_dehydratase_sf"/>
</dbReference>
<dbReference type="InterPro" id="IPR014031">
    <property type="entry name" value="Ketoacyl_synth_C"/>
</dbReference>
<comment type="catalytic activity">
    <reaction evidence="25">
        <text>(2E)-butenoyl-[ACP] + NADPH + H(+) = butanoyl-[ACP] + NADP(+)</text>
        <dbReference type="Rhea" id="RHEA:41812"/>
        <dbReference type="Rhea" id="RHEA-COMP:9627"/>
        <dbReference type="Rhea" id="RHEA-COMP:9628"/>
        <dbReference type="ChEBI" id="CHEBI:15378"/>
        <dbReference type="ChEBI" id="CHEBI:57783"/>
        <dbReference type="ChEBI" id="CHEBI:58349"/>
        <dbReference type="ChEBI" id="CHEBI:78453"/>
        <dbReference type="ChEBI" id="CHEBI:78454"/>
    </reaction>
    <physiologicalReaction direction="left-to-right" evidence="25">
        <dbReference type="Rhea" id="RHEA:41813"/>
    </physiologicalReaction>
</comment>
<dbReference type="InterPro" id="IPR001227">
    <property type="entry name" value="Ac_transferase_dom_sf"/>
</dbReference>
<dbReference type="InterPro" id="IPR020806">
    <property type="entry name" value="PKS_PP-bd"/>
</dbReference>
<comment type="catalytic activity">
    <reaction evidence="10">
        <text>(3R)-hydroxyoctanoyl-[ACP] = (2E)-octenoyl-[ACP] + H2O</text>
        <dbReference type="Rhea" id="RHEA:41844"/>
        <dbReference type="Rhea" id="RHEA-COMP:9634"/>
        <dbReference type="Rhea" id="RHEA-COMP:9635"/>
        <dbReference type="ChEBI" id="CHEBI:15377"/>
        <dbReference type="ChEBI" id="CHEBI:78461"/>
        <dbReference type="ChEBI" id="CHEBI:78462"/>
    </reaction>
    <physiologicalReaction direction="left-to-right" evidence="10">
        <dbReference type="Rhea" id="RHEA:41845"/>
    </physiologicalReaction>
</comment>
<evidence type="ECO:0000259" key="53">
    <source>
        <dbReference type="PROSITE" id="PS52004"/>
    </source>
</evidence>
<evidence type="ECO:0000256" key="7">
    <source>
        <dbReference type="ARBA" id="ARBA00022898"/>
    </source>
</evidence>
<evidence type="ECO:0000313" key="56">
    <source>
        <dbReference type="Proteomes" id="UP000626109"/>
    </source>
</evidence>
<feature type="domain" description="Carrier" evidence="52">
    <location>
        <begin position="1311"/>
        <end position="1389"/>
    </location>
</feature>
<comment type="catalytic activity">
    <reaction evidence="41">
        <text>(2E)-octadecenoyl-[ACP] + NADPH + H(+) = octadecanoyl-[ACP] + NADP(+)</text>
        <dbReference type="Rhea" id="RHEA:41928"/>
        <dbReference type="Rhea" id="RHEA-COMP:9655"/>
        <dbReference type="Rhea" id="RHEA-COMP:9656"/>
        <dbReference type="ChEBI" id="CHEBI:15378"/>
        <dbReference type="ChEBI" id="CHEBI:57783"/>
        <dbReference type="ChEBI" id="CHEBI:58349"/>
        <dbReference type="ChEBI" id="CHEBI:78489"/>
        <dbReference type="ChEBI" id="CHEBI:78495"/>
    </reaction>
    <physiologicalReaction direction="left-to-right" evidence="41">
        <dbReference type="Rhea" id="RHEA:41929"/>
    </physiologicalReaction>
</comment>
<dbReference type="GO" id="GO:0004315">
    <property type="term" value="F:3-oxoacyl-[acyl-carrier-protein] synthase activity"/>
    <property type="evidence" value="ECO:0007669"/>
    <property type="project" value="UniProtKB-EC"/>
</dbReference>
<comment type="catalytic activity">
    <reaction evidence="17">
        <text>(3R)-hydroxyhexadecanoyl-[ACP] = (2E)-hexadecenoyl-[ACP] + H2O</text>
        <dbReference type="Rhea" id="RHEA:41908"/>
        <dbReference type="Rhea" id="RHEA-COMP:9650"/>
        <dbReference type="Rhea" id="RHEA-COMP:9651"/>
        <dbReference type="ChEBI" id="CHEBI:15377"/>
        <dbReference type="ChEBI" id="CHEBI:78480"/>
        <dbReference type="ChEBI" id="CHEBI:78481"/>
    </reaction>
    <physiologicalReaction direction="left-to-right" evidence="17">
        <dbReference type="Rhea" id="RHEA:41909"/>
    </physiologicalReaction>
</comment>
<dbReference type="InterPro" id="IPR057326">
    <property type="entry name" value="KR_dom"/>
</dbReference>
<evidence type="ECO:0000256" key="10">
    <source>
        <dbReference type="ARBA" id="ARBA00023332"/>
    </source>
</evidence>
<dbReference type="InterPro" id="IPR049551">
    <property type="entry name" value="PKS_DH_C"/>
</dbReference>
<dbReference type="PROSITE" id="PS00606">
    <property type="entry name" value="KS3_1"/>
    <property type="match status" value="2"/>
</dbReference>
<evidence type="ECO:0000256" key="6">
    <source>
        <dbReference type="ARBA" id="ARBA00022857"/>
    </source>
</evidence>
<evidence type="ECO:0000256" key="8">
    <source>
        <dbReference type="ARBA" id="ARBA00023268"/>
    </source>
</evidence>
<comment type="function">
    <text evidence="19">Fatty acid synthetase is a multifunctional enzyme that catalyzes the de novo biosynthesis of long-chain saturated fatty acids starting from acetyl-CoA and malonyl-CoA in the presence of NADPH. This multifunctional protein contains 7 catalytic activities and a site for the binding of the prosthetic group 4'-phosphopantetheine of the acyl carrier protein ([ACP]) domain.</text>
</comment>
<evidence type="ECO:0000313" key="55">
    <source>
        <dbReference type="EMBL" id="CAE8673028.1"/>
    </source>
</evidence>
<comment type="catalytic activity">
    <reaction evidence="48">
        <text>(2E)-decenoyl-[ACP] + NADPH + H(+) = decanoyl-[ACP] + NADP(+)</text>
        <dbReference type="Rhea" id="RHEA:41864"/>
        <dbReference type="Rhea" id="RHEA-COMP:9639"/>
        <dbReference type="Rhea" id="RHEA-COMP:9640"/>
        <dbReference type="ChEBI" id="CHEBI:15378"/>
        <dbReference type="ChEBI" id="CHEBI:57783"/>
        <dbReference type="ChEBI" id="CHEBI:58349"/>
        <dbReference type="ChEBI" id="CHEBI:78467"/>
        <dbReference type="ChEBI" id="CHEBI:78468"/>
    </reaction>
    <physiologicalReaction direction="left-to-right" evidence="48">
        <dbReference type="Rhea" id="RHEA:41865"/>
    </physiologicalReaction>
</comment>
<name>A0A813JEK3_POLGL</name>
<dbReference type="Pfam" id="PF00698">
    <property type="entry name" value="Acyl_transf_1"/>
    <property type="match status" value="1"/>
</dbReference>
<feature type="region of interest" description="Disordered" evidence="51">
    <location>
        <begin position="4559"/>
        <end position="4584"/>
    </location>
</feature>
<dbReference type="InterPro" id="IPR011032">
    <property type="entry name" value="GroES-like_sf"/>
</dbReference>
<feature type="domain" description="Carrier" evidence="52">
    <location>
        <begin position="4478"/>
        <end position="4555"/>
    </location>
</feature>
<feature type="active site" description="Proton donor; for dehydratase activity" evidence="50">
    <location>
        <position position="700"/>
    </location>
</feature>
<feature type="domain" description="PKS/mFAS DH" evidence="54">
    <location>
        <begin position="3295"/>
        <end position="3589"/>
    </location>
</feature>
<evidence type="ECO:0000256" key="50">
    <source>
        <dbReference type="PROSITE-ProRule" id="PRU01363"/>
    </source>
</evidence>
<dbReference type="InterPro" id="IPR014030">
    <property type="entry name" value="Ketoacyl_synth_N"/>
</dbReference>
<evidence type="ECO:0000256" key="15">
    <source>
        <dbReference type="ARBA" id="ARBA00023398"/>
    </source>
</evidence>
<dbReference type="Pfam" id="PF02801">
    <property type="entry name" value="Ketoacyl-synt_C"/>
    <property type="match status" value="3"/>
</dbReference>
<evidence type="ECO:0000256" key="2">
    <source>
        <dbReference type="ARBA" id="ARBA00022450"/>
    </source>
</evidence>
<dbReference type="GO" id="GO:0044550">
    <property type="term" value="P:secondary metabolite biosynthetic process"/>
    <property type="evidence" value="ECO:0007669"/>
    <property type="project" value="UniProtKB-ARBA"/>
</dbReference>
<evidence type="ECO:0000256" key="9">
    <source>
        <dbReference type="ARBA" id="ARBA00023315"/>
    </source>
</evidence>
<comment type="catalytic activity">
    <reaction evidence="30">
        <text>acetyl-[ACP] + malonyl-[ACP] + H(+) = 3-oxobutanoyl-[ACP] + holo-[ACP] + CO2</text>
        <dbReference type="Rhea" id="RHEA:41800"/>
        <dbReference type="Rhea" id="RHEA-COMP:9621"/>
        <dbReference type="Rhea" id="RHEA-COMP:9623"/>
        <dbReference type="Rhea" id="RHEA-COMP:9625"/>
        <dbReference type="Rhea" id="RHEA-COMP:9685"/>
        <dbReference type="ChEBI" id="CHEBI:15378"/>
        <dbReference type="ChEBI" id="CHEBI:16526"/>
        <dbReference type="ChEBI" id="CHEBI:64479"/>
        <dbReference type="ChEBI" id="CHEBI:78446"/>
        <dbReference type="ChEBI" id="CHEBI:78449"/>
        <dbReference type="ChEBI" id="CHEBI:78450"/>
    </reaction>
    <physiologicalReaction direction="left-to-right" evidence="30">
        <dbReference type="Rhea" id="RHEA:41801"/>
    </physiologicalReaction>
</comment>
<comment type="catalytic activity">
    <reaction evidence="21">
        <text>hexanoyl-[ACP] + malonyl-[ACP] + H(+) = 3-oxooctanoyl-[ACP] + holo-[ACP] + CO2</text>
        <dbReference type="Rhea" id="RHEA:41836"/>
        <dbReference type="Rhea" id="RHEA-COMP:9623"/>
        <dbReference type="Rhea" id="RHEA-COMP:9632"/>
        <dbReference type="Rhea" id="RHEA-COMP:9633"/>
        <dbReference type="Rhea" id="RHEA-COMP:9685"/>
        <dbReference type="ChEBI" id="CHEBI:15378"/>
        <dbReference type="ChEBI" id="CHEBI:16526"/>
        <dbReference type="ChEBI" id="CHEBI:64479"/>
        <dbReference type="ChEBI" id="CHEBI:78449"/>
        <dbReference type="ChEBI" id="CHEBI:78459"/>
        <dbReference type="ChEBI" id="CHEBI:78460"/>
    </reaction>
    <physiologicalReaction direction="left-to-right" evidence="21">
        <dbReference type="Rhea" id="RHEA:41837"/>
    </physiologicalReaction>
</comment>
<dbReference type="GO" id="GO:0004312">
    <property type="term" value="F:fatty acid synthase activity"/>
    <property type="evidence" value="ECO:0007669"/>
    <property type="project" value="TreeGrafter"/>
</dbReference>
<dbReference type="InterPro" id="IPR020807">
    <property type="entry name" value="PKS_DH"/>
</dbReference>
<dbReference type="Gene3D" id="3.40.50.1820">
    <property type="entry name" value="alpha/beta hydrolase"/>
    <property type="match status" value="1"/>
</dbReference>
<comment type="catalytic activity">
    <reaction evidence="38">
        <text>holo-[ACP] + acetyl-CoA = acetyl-[ACP] + CoA</text>
        <dbReference type="Rhea" id="RHEA:41788"/>
        <dbReference type="Rhea" id="RHEA-COMP:9621"/>
        <dbReference type="Rhea" id="RHEA-COMP:9685"/>
        <dbReference type="ChEBI" id="CHEBI:57287"/>
        <dbReference type="ChEBI" id="CHEBI:57288"/>
        <dbReference type="ChEBI" id="CHEBI:64479"/>
        <dbReference type="ChEBI" id="CHEBI:78446"/>
        <dbReference type="EC" id="2.3.1.38"/>
    </reaction>
    <physiologicalReaction direction="left-to-right" evidence="38">
        <dbReference type="Rhea" id="RHEA:41789"/>
    </physiologicalReaction>
</comment>
<proteinExistence type="predicted"/>
<dbReference type="SMART" id="SM00823">
    <property type="entry name" value="PKS_PP"/>
    <property type="match status" value="3"/>
</dbReference>
<dbReference type="SUPFAM" id="SSF50129">
    <property type="entry name" value="GroES-like"/>
    <property type="match status" value="1"/>
</dbReference>
<keyword evidence="4" id="KW-0808">Transferase</keyword>
<feature type="active site" description="Proton acceptor; for dehydratase activity" evidence="50">
    <location>
        <position position="3326"/>
    </location>
</feature>
<evidence type="ECO:0000256" key="35">
    <source>
        <dbReference type="ARBA" id="ARBA00048506"/>
    </source>
</evidence>
<dbReference type="InterPro" id="IPR050091">
    <property type="entry name" value="PKS_NRPS_Biosynth_Enz"/>
</dbReference>
<dbReference type="GO" id="GO:0004316">
    <property type="term" value="F:3-oxoacyl-[acyl-carrier-protein] reductase (NADPH) activity"/>
    <property type="evidence" value="ECO:0007669"/>
    <property type="project" value="UniProtKB-EC"/>
</dbReference>
<dbReference type="PROSITE" id="PS52019">
    <property type="entry name" value="PKS_MFAS_DH"/>
    <property type="match status" value="2"/>
</dbReference>
<dbReference type="Pfam" id="PF00107">
    <property type="entry name" value="ADH_zinc_N"/>
    <property type="match status" value="1"/>
</dbReference>
<dbReference type="Gene3D" id="3.10.129.110">
    <property type="entry name" value="Polyketide synthase dehydratase"/>
    <property type="match status" value="2"/>
</dbReference>
<evidence type="ECO:0000256" key="25">
    <source>
        <dbReference type="ARBA" id="ARBA00047500"/>
    </source>
</evidence>
<evidence type="ECO:0000256" key="17">
    <source>
        <dbReference type="ARBA" id="ARBA00023401"/>
    </source>
</evidence>
<dbReference type="InterPro" id="IPR016036">
    <property type="entry name" value="Malonyl_transacylase_ACP-bd"/>
</dbReference>
<dbReference type="PROSITE" id="PS50075">
    <property type="entry name" value="CARRIER"/>
    <property type="match status" value="3"/>
</dbReference>
<dbReference type="InterPro" id="IPR020843">
    <property type="entry name" value="ER"/>
</dbReference>
<evidence type="ECO:0000256" key="5">
    <source>
        <dbReference type="ARBA" id="ARBA00022799"/>
    </source>
</evidence>
<dbReference type="InterPro" id="IPR020841">
    <property type="entry name" value="PKS_Beta-ketoAc_synthase_dom"/>
</dbReference>
<dbReference type="Gene3D" id="3.90.180.10">
    <property type="entry name" value="Medium-chain alcohol dehydrogenases, catalytic domain"/>
    <property type="match status" value="1"/>
</dbReference>
<gene>
    <name evidence="55" type="ORF">PGLA2088_LOCUS18344</name>
</gene>
<comment type="catalytic activity">
    <reaction evidence="34">
        <text>(2E)-octenoyl-[ACP] + NADPH + H(+) = octanoyl-[ACP] + NADP(+)</text>
        <dbReference type="Rhea" id="RHEA:41848"/>
        <dbReference type="Rhea" id="RHEA-COMP:9635"/>
        <dbReference type="Rhea" id="RHEA-COMP:9636"/>
        <dbReference type="ChEBI" id="CHEBI:15378"/>
        <dbReference type="ChEBI" id="CHEBI:57783"/>
        <dbReference type="ChEBI" id="CHEBI:58349"/>
        <dbReference type="ChEBI" id="CHEBI:78462"/>
        <dbReference type="ChEBI" id="CHEBI:78463"/>
    </reaction>
    <physiologicalReaction direction="left-to-right" evidence="34">
        <dbReference type="Rhea" id="RHEA:41849"/>
    </physiologicalReaction>
</comment>
<feature type="active site" description="Proton acceptor; for dehydratase activity" evidence="50">
    <location>
        <position position="518"/>
    </location>
</feature>
<comment type="catalytic activity">
    <reaction evidence="18">
        <text>(3R)-hydroxybutanoyl-[ACP] = (2E)-butenoyl-[ACP] + H2O</text>
        <dbReference type="Rhea" id="RHEA:41808"/>
        <dbReference type="Rhea" id="RHEA-COMP:9626"/>
        <dbReference type="Rhea" id="RHEA-COMP:9627"/>
        <dbReference type="ChEBI" id="CHEBI:15377"/>
        <dbReference type="ChEBI" id="CHEBI:78451"/>
        <dbReference type="ChEBI" id="CHEBI:78453"/>
    </reaction>
    <physiologicalReaction direction="left-to-right" evidence="18">
        <dbReference type="Rhea" id="RHEA:41809"/>
    </physiologicalReaction>
</comment>
<evidence type="ECO:0000256" key="24">
    <source>
        <dbReference type="ARBA" id="ARBA00047451"/>
    </source>
</evidence>
<comment type="catalytic activity">
    <reaction evidence="42">
        <text>decanoyl-[ACP] + malonyl-[ACP] + H(+) = 3-oxododecanoyl-[ACP] + holo-[ACP] + CO2</text>
        <dbReference type="Rhea" id="RHEA:41868"/>
        <dbReference type="Rhea" id="RHEA-COMP:9623"/>
        <dbReference type="Rhea" id="RHEA-COMP:9640"/>
        <dbReference type="Rhea" id="RHEA-COMP:9641"/>
        <dbReference type="Rhea" id="RHEA-COMP:9685"/>
        <dbReference type="ChEBI" id="CHEBI:15378"/>
        <dbReference type="ChEBI" id="CHEBI:16526"/>
        <dbReference type="ChEBI" id="CHEBI:64479"/>
        <dbReference type="ChEBI" id="CHEBI:78449"/>
        <dbReference type="ChEBI" id="CHEBI:78468"/>
        <dbReference type="ChEBI" id="CHEBI:78469"/>
    </reaction>
    <physiologicalReaction direction="left-to-right" evidence="42">
        <dbReference type="Rhea" id="RHEA:41869"/>
    </physiologicalReaction>
</comment>
<feature type="domain" description="Ketosynthase family 3 (KS3)" evidence="53">
    <location>
        <begin position="1411"/>
        <end position="1830"/>
    </location>
</feature>
<dbReference type="InterPro" id="IPR036291">
    <property type="entry name" value="NAD(P)-bd_dom_sf"/>
</dbReference>
<feature type="region of interest" description="Disordered" evidence="51">
    <location>
        <begin position="2895"/>
        <end position="2939"/>
    </location>
</feature>
<comment type="catalytic activity">
    <reaction evidence="31">
        <text>hexadecanoyl-[ACP] + malonyl-[ACP] + H(+) = 3-oxooctadecanoyl-[ACP] + holo-[ACP] + CO2</text>
        <dbReference type="Rhea" id="RHEA:41916"/>
        <dbReference type="Rhea" id="RHEA-COMP:9623"/>
        <dbReference type="Rhea" id="RHEA-COMP:9652"/>
        <dbReference type="Rhea" id="RHEA-COMP:9653"/>
        <dbReference type="Rhea" id="RHEA-COMP:9685"/>
        <dbReference type="ChEBI" id="CHEBI:15378"/>
        <dbReference type="ChEBI" id="CHEBI:16526"/>
        <dbReference type="ChEBI" id="CHEBI:64479"/>
        <dbReference type="ChEBI" id="CHEBI:78449"/>
        <dbReference type="ChEBI" id="CHEBI:78483"/>
        <dbReference type="ChEBI" id="CHEBI:78487"/>
    </reaction>
    <physiologicalReaction direction="left-to-right" evidence="31">
        <dbReference type="Rhea" id="RHEA:41917"/>
    </physiologicalReaction>
</comment>
<dbReference type="EMBL" id="CAJNNW010024531">
    <property type="protein sequence ID" value="CAE8673028.1"/>
    <property type="molecule type" value="Genomic_DNA"/>
</dbReference>
<dbReference type="InterPro" id="IPR013149">
    <property type="entry name" value="ADH-like_C"/>
</dbReference>
<dbReference type="GO" id="GO:0005886">
    <property type="term" value="C:plasma membrane"/>
    <property type="evidence" value="ECO:0007669"/>
    <property type="project" value="TreeGrafter"/>
</dbReference>
<dbReference type="Pfam" id="PF08659">
    <property type="entry name" value="KR"/>
    <property type="match status" value="3"/>
</dbReference>
<comment type="catalytic activity">
    <reaction evidence="13">
        <text>(3R)-hydroxydecanoyl-[ACP] = (2E)-decenoyl-[ACP] + H2O</text>
        <dbReference type="Rhea" id="RHEA:41860"/>
        <dbReference type="Rhea" id="RHEA-COMP:9638"/>
        <dbReference type="Rhea" id="RHEA-COMP:9639"/>
        <dbReference type="ChEBI" id="CHEBI:15377"/>
        <dbReference type="ChEBI" id="CHEBI:78466"/>
        <dbReference type="ChEBI" id="CHEBI:78467"/>
    </reaction>
    <physiologicalReaction direction="left-to-right" evidence="13">
        <dbReference type="Rhea" id="RHEA:41861"/>
    </physiologicalReaction>
</comment>
<evidence type="ECO:0000259" key="54">
    <source>
        <dbReference type="PROSITE" id="PS52019"/>
    </source>
</evidence>
<dbReference type="SUPFAM" id="SSF55048">
    <property type="entry name" value="Probable ACP-binding domain of malonyl-CoA ACP transacylase"/>
    <property type="match status" value="1"/>
</dbReference>
<keyword evidence="3" id="KW-0597">Phosphoprotein</keyword>
<comment type="catalytic activity">
    <reaction evidence="36">
        <text>3-oxohexanoyl-[ACP] + NADPH + H(+) = (3R)-hydroxyhexanoyl-[ACP] + NADP(+)</text>
        <dbReference type="Rhea" id="RHEA:41824"/>
        <dbReference type="Rhea" id="RHEA-COMP:9629"/>
        <dbReference type="Rhea" id="RHEA-COMP:9630"/>
        <dbReference type="ChEBI" id="CHEBI:15378"/>
        <dbReference type="ChEBI" id="CHEBI:57783"/>
        <dbReference type="ChEBI" id="CHEBI:58349"/>
        <dbReference type="ChEBI" id="CHEBI:78456"/>
        <dbReference type="ChEBI" id="CHEBI:78457"/>
    </reaction>
    <physiologicalReaction direction="left-to-right" evidence="36">
        <dbReference type="Rhea" id="RHEA:41825"/>
    </physiologicalReaction>
</comment>
<keyword evidence="5" id="KW-0702">S-nitrosylation</keyword>
<dbReference type="Gene3D" id="3.30.70.3290">
    <property type="match status" value="1"/>
</dbReference>
<dbReference type="Gene3D" id="3.30.70.250">
    <property type="entry name" value="Malonyl-CoA ACP transacylase, ACP-binding"/>
    <property type="match status" value="1"/>
</dbReference>
<evidence type="ECO:0000256" key="11">
    <source>
        <dbReference type="ARBA" id="ARBA00023351"/>
    </source>
</evidence>
<dbReference type="SUPFAM" id="SSF52151">
    <property type="entry name" value="FabD/lysophospholipase-like"/>
    <property type="match status" value="1"/>
</dbReference>
<evidence type="ECO:0000256" key="22">
    <source>
        <dbReference type="ARBA" id="ARBA00047400"/>
    </source>
</evidence>
<dbReference type="GO" id="GO:0031177">
    <property type="term" value="F:phosphopantetheine binding"/>
    <property type="evidence" value="ECO:0007669"/>
    <property type="project" value="InterPro"/>
</dbReference>
<keyword evidence="8" id="KW-0511">Multifunctional enzyme</keyword>
<evidence type="ECO:0000256" key="19">
    <source>
        <dbReference type="ARBA" id="ARBA00023442"/>
    </source>
</evidence>
<comment type="caution">
    <text evidence="55">The sequence shown here is derived from an EMBL/GenBank/DDBJ whole genome shotgun (WGS) entry which is preliminary data.</text>
</comment>
<dbReference type="Gene3D" id="3.40.366.10">
    <property type="entry name" value="Malonyl-Coenzyme A Acyl Carrier Protein, domain 2"/>
    <property type="match status" value="1"/>
</dbReference>
<evidence type="ECO:0000256" key="32">
    <source>
        <dbReference type="ARBA" id="ARBA00048281"/>
    </source>
</evidence>
<dbReference type="Pfam" id="PF00109">
    <property type="entry name" value="ketoacyl-synt"/>
    <property type="match status" value="3"/>
</dbReference>
<evidence type="ECO:0000256" key="38">
    <source>
        <dbReference type="ARBA" id="ARBA00048691"/>
    </source>
</evidence>
<comment type="catalytic activity">
    <reaction evidence="37">
        <text>a 2,3-saturated acyl-[ACP] + NADP(+) = a (2E)-enoyl-[ACP] + NADPH + H(+)</text>
        <dbReference type="Rhea" id="RHEA:22564"/>
        <dbReference type="Rhea" id="RHEA-COMP:9925"/>
        <dbReference type="Rhea" id="RHEA-COMP:9926"/>
        <dbReference type="ChEBI" id="CHEBI:15378"/>
        <dbReference type="ChEBI" id="CHEBI:57783"/>
        <dbReference type="ChEBI" id="CHEBI:58349"/>
        <dbReference type="ChEBI" id="CHEBI:78784"/>
        <dbReference type="ChEBI" id="CHEBI:78785"/>
        <dbReference type="EC" id="1.3.1.39"/>
    </reaction>
    <physiologicalReaction direction="right-to-left" evidence="37">
        <dbReference type="Rhea" id="RHEA:22566"/>
    </physiologicalReaction>
</comment>
<keyword evidence="9" id="KW-0012">Acyltransferase</keyword>
<dbReference type="Pfam" id="PF00550">
    <property type="entry name" value="PP-binding"/>
    <property type="match status" value="3"/>
</dbReference>
<evidence type="ECO:0000256" key="23">
    <source>
        <dbReference type="ARBA" id="ARBA00047440"/>
    </source>
</evidence>
<feature type="domain" description="Carrier" evidence="52">
    <location>
        <begin position="2354"/>
        <end position="2432"/>
    </location>
</feature>
<dbReference type="InterPro" id="IPR009081">
    <property type="entry name" value="PP-bd_ACP"/>
</dbReference>
<comment type="catalytic activity">
    <reaction evidence="15">
        <text>(3R)-hydroxytetradecanoyl-[ACP] = (2E)-tetradecenoyl-[ACP] + H2O</text>
        <dbReference type="Rhea" id="RHEA:41892"/>
        <dbReference type="Rhea" id="RHEA-COMP:9646"/>
        <dbReference type="Rhea" id="RHEA-COMP:9647"/>
        <dbReference type="ChEBI" id="CHEBI:15377"/>
        <dbReference type="ChEBI" id="CHEBI:78474"/>
        <dbReference type="ChEBI" id="CHEBI:78475"/>
    </reaction>
    <physiologicalReaction direction="left-to-right" evidence="15">
        <dbReference type="Rhea" id="RHEA:41893"/>
    </physiologicalReaction>
</comment>
<evidence type="ECO:0000256" key="42">
    <source>
        <dbReference type="ARBA" id="ARBA00049109"/>
    </source>
</evidence>
<dbReference type="SMART" id="SM00825">
    <property type="entry name" value="PKS_KS"/>
    <property type="match status" value="3"/>
</dbReference>
<reference evidence="55" key="1">
    <citation type="submission" date="2021-02" db="EMBL/GenBank/DDBJ databases">
        <authorList>
            <person name="Dougan E. K."/>
            <person name="Rhodes N."/>
            <person name="Thang M."/>
            <person name="Chan C."/>
        </authorList>
    </citation>
    <scope>NUCLEOTIDE SEQUENCE</scope>
</reference>
<dbReference type="CDD" id="cd00833">
    <property type="entry name" value="PKS"/>
    <property type="match status" value="3"/>
</dbReference>
<comment type="catalytic activity">
    <reaction evidence="46">
        <text>3-oxooctanoyl-[ACP] + NADPH + H(+) = (3R)-hydroxyoctanoyl-[ACP] + NADP(+)</text>
        <dbReference type="Rhea" id="RHEA:41840"/>
        <dbReference type="Rhea" id="RHEA-COMP:9633"/>
        <dbReference type="Rhea" id="RHEA-COMP:9634"/>
        <dbReference type="ChEBI" id="CHEBI:15378"/>
        <dbReference type="ChEBI" id="CHEBI:57783"/>
        <dbReference type="ChEBI" id="CHEBI:58349"/>
        <dbReference type="ChEBI" id="CHEBI:78460"/>
        <dbReference type="ChEBI" id="CHEBI:78461"/>
    </reaction>
    <physiologicalReaction direction="left-to-right" evidence="46">
        <dbReference type="Rhea" id="RHEA:41841"/>
    </physiologicalReaction>
</comment>
<dbReference type="SUPFAM" id="SSF53474">
    <property type="entry name" value="alpha/beta-Hydrolases"/>
    <property type="match status" value="1"/>
</dbReference>
<feature type="region of interest" description="C-terminal hotdog fold" evidence="50">
    <location>
        <begin position="3446"/>
        <end position="3589"/>
    </location>
</feature>
<evidence type="ECO:0000256" key="1">
    <source>
        <dbReference type="ARBA" id="ARBA00005189"/>
    </source>
</evidence>
<feature type="region of interest" description="C-terminal hotdog fold" evidence="50">
    <location>
        <begin position="629"/>
        <end position="786"/>
    </location>
</feature>
<feature type="region of interest" description="N-terminal hotdog fold" evidence="50">
    <location>
        <begin position="3295"/>
        <end position="3425"/>
    </location>
</feature>
<evidence type="ECO:0000256" key="21">
    <source>
        <dbReference type="ARBA" id="ARBA00047394"/>
    </source>
</evidence>
<dbReference type="PANTHER" id="PTHR43775:SF37">
    <property type="entry name" value="SI:DKEY-61P9.11"/>
    <property type="match status" value="1"/>
</dbReference>
<dbReference type="Pfam" id="PF14765">
    <property type="entry name" value="PS-DH"/>
    <property type="match status" value="2"/>
</dbReference>
<comment type="catalytic activity">
    <reaction evidence="32">
        <text>(2E)-dodecenoyl-[ACP] + NADPH + H(+) = dodecanoyl-[ACP] + NADP(+)</text>
        <dbReference type="Rhea" id="RHEA:41880"/>
        <dbReference type="Rhea" id="RHEA-COMP:9643"/>
        <dbReference type="Rhea" id="RHEA-COMP:9644"/>
        <dbReference type="ChEBI" id="CHEBI:15378"/>
        <dbReference type="ChEBI" id="CHEBI:57783"/>
        <dbReference type="ChEBI" id="CHEBI:58349"/>
        <dbReference type="ChEBI" id="CHEBI:65264"/>
        <dbReference type="ChEBI" id="CHEBI:78472"/>
    </reaction>
    <physiologicalReaction direction="left-to-right" evidence="32">
        <dbReference type="Rhea" id="RHEA:41881"/>
    </physiologicalReaction>
</comment>
<dbReference type="InterPro" id="IPR013968">
    <property type="entry name" value="PKS_KR"/>
</dbReference>
<evidence type="ECO:0000256" key="30">
    <source>
        <dbReference type="ARBA" id="ARBA00047961"/>
    </source>
</evidence>
<feature type="region of interest" description="N-terminal hotdog fold" evidence="50">
    <location>
        <begin position="486"/>
        <end position="606"/>
    </location>
</feature>
<evidence type="ECO:0000256" key="36">
    <source>
        <dbReference type="ARBA" id="ARBA00048571"/>
    </source>
</evidence>
<dbReference type="Pfam" id="PF21089">
    <property type="entry name" value="PKS_DH_N"/>
    <property type="match status" value="2"/>
</dbReference>
<evidence type="ECO:0000256" key="43">
    <source>
        <dbReference type="ARBA" id="ARBA00049171"/>
    </source>
</evidence>
<evidence type="ECO:0000256" key="40">
    <source>
        <dbReference type="ARBA" id="ARBA00048935"/>
    </source>
</evidence>
<dbReference type="Gene3D" id="1.10.1200.10">
    <property type="entry name" value="ACP-like"/>
    <property type="match status" value="3"/>
</dbReference>
<dbReference type="SMART" id="SM00829">
    <property type="entry name" value="PKS_ER"/>
    <property type="match status" value="1"/>
</dbReference>
<dbReference type="SUPFAM" id="SSF51735">
    <property type="entry name" value="NAD(P)-binding Rossmann-fold domains"/>
    <property type="match status" value="7"/>
</dbReference>
<dbReference type="InterPro" id="IPR018201">
    <property type="entry name" value="Ketoacyl_synth_AS"/>
</dbReference>
<comment type="catalytic activity">
    <reaction evidence="14">
        <text>a (3R)-hydroxyacyl-[ACP] = a (2E)-enoyl-[ACP] + H2O</text>
        <dbReference type="Rhea" id="RHEA:13097"/>
        <dbReference type="Rhea" id="RHEA-COMP:9925"/>
        <dbReference type="Rhea" id="RHEA-COMP:9945"/>
        <dbReference type="ChEBI" id="CHEBI:15377"/>
        <dbReference type="ChEBI" id="CHEBI:78784"/>
        <dbReference type="ChEBI" id="CHEBI:78827"/>
        <dbReference type="EC" id="4.2.1.59"/>
    </reaction>
    <physiologicalReaction direction="left-to-right" evidence="14">
        <dbReference type="Rhea" id="RHEA:13098"/>
    </physiologicalReaction>
</comment>
<dbReference type="GO" id="GO:0141148">
    <property type="term" value="F:enoyl-[acyl-carrier-protein] reductase (NADPH) activity"/>
    <property type="evidence" value="ECO:0007669"/>
    <property type="project" value="UniProtKB-EC"/>
</dbReference>
<comment type="catalytic activity">
    <reaction evidence="27">
        <text>(2E)-hexadecenoyl-[ACP] + NADPH + H(+) = hexadecanoyl-[ACP] + NADP(+)</text>
        <dbReference type="Rhea" id="RHEA:41912"/>
        <dbReference type="Rhea" id="RHEA-COMP:9651"/>
        <dbReference type="Rhea" id="RHEA-COMP:9652"/>
        <dbReference type="ChEBI" id="CHEBI:15378"/>
        <dbReference type="ChEBI" id="CHEBI:57783"/>
        <dbReference type="ChEBI" id="CHEBI:58349"/>
        <dbReference type="ChEBI" id="CHEBI:78481"/>
        <dbReference type="ChEBI" id="CHEBI:78483"/>
    </reaction>
    <physiologicalReaction direction="left-to-right" evidence="27">
        <dbReference type="Rhea" id="RHEA:41913"/>
    </physiologicalReaction>
</comment>
<feature type="compositionally biased region" description="Low complexity" evidence="51">
    <location>
        <begin position="4573"/>
        <end position="4582"/>
    </location>
</feature>
<dbReference type="Pfam" id="PF00975">
    <property type="entry name" value="Thioesterase"/>
    <property type="match status" value="1"/>
</dbReference>
<dbReference type="SMART" id="SM01294">
    <property type="entry name" value="PKS_PP_betabranch"/>
    <property type="match status" value="1"/>
</dbReference>
<comment type="catalytic activity">
    <reaction evidence="39">
        <text>hexadecanoyl-[ACP] + H2O = hexadecanoate + holo-[ACP] + H(+)</text>
        <dbReference type="Rhea" id="RHEA:41932"/>
        <dbReference type="Rhea" id="RHEA-COMP:9652"/>
        <dbReference type="Rhea" id="RHEA-COMP:9685"/>
        <dbReference type="ChEBI" id="CHEBI:7896"/>
        <dbReference type="ChEBI" id="CHEBI:15377"/>
        <dbReference type="ChEBI" id="CHEBI:15378"/>
        <dbReference type="ChEBI" id="CHEBI:64479"/>
        <dbReference type="ChEBI" id="CHEBI:78483"/>
        <dbReference type="EC" id="3.1.2.14"/>
    </reaction>
    <physiologicalReaction direction="left-to-right" evidence="39">
        <dbReference type="Rhea" id="RHEA:41933"/>
    </physiologicalReaction>
</comment>
<evidence type="ECO:0000256" key="14">
    <source>
        <dbReference type="ARBA" id="ARBA00023394"/>
    </source>
</evidence>
<feature type="region of interest" description="Disordered" evidence="51">
    <location>
        <begin position="2326"/>
        <end position="2346"/>
    </location>
</feature>
<comment type="catalytic activity">
    <reaction evidence="26">
        <text>dodecanoyl-[ACP] + malonyl-[ACP] + H(+) = 3-oxotetradecanoyl-[ACP] + holo-[ACP] + CO2</text>
        <dbReference type="Rhea" id="RHEA:41884"/>
        <dbReference type="Rhea" id="RHEA-COMP:9623"/>
        <dbReference type="Rhea" id="RHEA-COMP:9644"/>
        <dbReference type="Rhea" id="RHEA-COMP:9645"/>
        <dbReference type="Rhea" id="RHEA-COMP:9685"/>
        <dbReference type="ChEBI" id="CHEBI:15378"/>
        <dbReference type="ChEBI" id="CHEBI:16526"/>
        <dbReference type="ChEBI" id="CHEBI:64479"/>
        <dbReference type="ChEBI" id="CHEBI:65264"/>
        <dbReference type="ChEBI" id="CHEBI:78449"/>
        <dbReference type="ChEBI" id="CHEBI:78473"/>
    </reaction>
    <physiologicalReaction direction="left-to-right" evidence="26">
        <dbReference type="Rhea" id="RHEA:41885"/>
    </physiologicalReaction>
</comment>
<feature type="domain" description="Ketosynthase family 3 (KS3)" evidence="53">
    <location>
        <begin position="24"/>
        <end position="460"/>
    </location>
</feature>
<keyword evidence="2" id="KW-0596">Phosphopantetheine</keyword>
<comment type="catalytic activity">
    <reaction evidence="24">
        <text>tetradecanoyl-[ACP] + malonyl-[ACP] + H(+) = 3-oxohexadecanoyl-[ACP] + holo-[ACP] + CO2</text>
        <dbReference type="Rhea" id="RHEA:41900"/>
        <dbReference type="Rhea" id="RHEA-COMP:9623"/>
        <dbReference type="Rhea" id="RHEA-COMP:9648"/>
        <dbReference type="Rhea" id="RHEA-COMP:9649"/>
        <dbReference type="Rhea" id="RHEA-COMP:9685"/>
        <dbReference type="ChEBI" id="CHEBI:15378"/>
        <dbReference type="ChEBI" id="CHEBI:16526"/>
        <dbReference type="ChEBI" id="CHEBI:64479"/>
        <dbReference type="ChEBI" id="CHEBI:78449"/>
        <dbReference type="ChEBI" id="CHEBI:78477"/>
        <dbReference type="ChEBI" id="CHEBI:78478"/>
    </reaction>
    <physiologicalReaction direction="left-to-right" evidence="24">
        <dbReference type="Rhea" id="RHEA:41901"/>
    </physiologicalReaction>
</comment>
<dbReference type="PROSITE" id="PS52004">
    <property type="entry name" value="KS3_2"/>
    <property type="match status" value="3"/>
</dbReference>
<comment type="catalytic activity">
    <reaction evidence="45">
        <text>3-oxohexadecanoyl-[ACP] + NADPH + H(+) = (3R)-hydroxyhexadecanoyl-[ACP] + NADP(+)</text>
        <dbReference type="Rhea" id="RHEA:41904"/>
        <dbReference type="Rhea" id="RHEA-COMP:9649"/>
        <dbReference type="Rhea" id="RHEA-COMP:9650"/>
        <dbReference type="ChEBI" id="CHEBI:15378"/>
        <dbReference type="ChEBI" id="CHEBI:57783"/>
        <dbReference type="ChEBI" id="CHEBI:58349"/>
        <dbReference type="ChEBI" id="CHEBI:78478"/>
        <dbReference type="ChEBI" id="CHEBI:78480"/>
    </reaction>
    <physiologicalReaction direction="left-to-right" evidence="45">
        <dbReference type="Rhea" id="RHEA:41905"/>
    </physiologicalReaction>
</comment>
<comment type="catalytic activity">
    <reaction evidence="44">
        <text>3-oxododecanoyl-[ACP] + NADPH + H(+) = (3R)-hydroxydodecanoyl-[ACP] + NADP(+)</text>
        <dbReference type="Rhea" id="RHEA:41872"/>
        <dbReference type="Rhea" id="RHEA-COMP:9641"/>
        <dbReference type="Rhea" id="RHEA-COMP:9642"/>
        <dbReference type="ChEBI" id="CHEBI:15378"/>
        <dbReference type="ChEBI" id="CHEBI:57783"/>
        <dbReference type="ChEBI" id="CHEBI:58349"/>
        <dbReference type="ChEBI" id="CHEBI:78469"/>
        <dbReference type="ChEBI" id="CHEBI:78470"/>
    </reaction>
    <physiologicalReaction direction="left-to-right" evidence="44">
        <dbReference type="Rhea" id="RHEA:41873"/>
    </physiologicalReaction>
</comment>
<comment type="catalytic activity">
    <reaction evidence="43">
        <text>(2E)-tetradecenoyl-[ACP] + NADPH + H(+) = tetradecanoyl-[ACP] + NADP(+)</text>
        <dbReference type="Rhea" id="RHEA:41896"/>
        <dbReference type="Rhea" id="RHEA-COMP:9647"/>
        <dbReference type="Rhea" id="RHEA-COMP:9648"/>
        <dbReference type="ChEBI" id="CHEBI:15378"/>
        <dbReference type="ChEBI" id="CHEBI:57783"/>
        <dbReference type="ChEBI" id="CHEBI:58349"/>
        <dbReference type="ChEBI" id="CHEBI:78475"/>
        <dbReference type="ChEBI" id="CHEBI:78477"/>
    </reaction>
    <physiologicalReaction direction="left-to-right" evidence="43">
        <dbReference type="Rhea" id="RHEA:41897"/>
    </physiologicalReaction>
</comment>
<dbReference type="SUPFAM" id="SSF53901">
    <property type="entry name" value="Thiolase-like"/>
    <property type="match status" value="3"/>
</dbReference>
<dbReference type="SMART" id="SM00822">
    <property type="entry name" value="PKS_KR"/>
    <property type="match status" value="3"/>
</dbReference>
<evidence type="ECO:0000256" key="20">
    <source>
        <dbReference type="ARBA" id="ARBA00047300"/>
    </source>
</evidence>
<comment type="catalytic activity">
    <reaction evidence="20">
        <text>3-oxooctadecanoyl-[ACP] + NADPH + H(+) = (3R)-hydroxyoctadecanoyl-[ACP] + NADP(+)</text>
        <dbReference type="Rhea" id="RHEA:41920"/>
        <dbReference type="Rhea" id="RHEA-COMP:9653"/>
        <dbReference type="Rhea" id="RHEA-COMP:9654"/>
        <dbReference type="ChEBI" id="CHEBI:15378"/>
        <dbReference type="ChEBI" id="CHEBI:57783"/>
        <dbReference type="ChEBI" id="CHEBI:58349"/>
        <dbReference type="ChEBI" id="CHEBI:78487"/>
        <dbReference type="ChEBI" id="CHEBI:78488"/>
    </reaction>
    <physiologicalReaction direction="left-to-right" evidence="20">
        <dbReference type="Rhea" id="RHEA:41921"/>
    </physiologicalReaction>
</comment>
<comment type="catalytic activity">
    <reaction evidence="22">
        <text>a (3R)-hydroxyacyl-[ACP] + NADP(+) = a 3-oxoacyl-[ACP] + NADPH + H(+)</text>
        <dbReference type="Rhea" id="RHEA:17397"/>
        <dbReference type="Rhea" id="RHEA-COMP:9916"/>
        <dbReference type="Rhea" id="RHEA-COMP:9945"/>
        <dbReference type="ChEBI" id="CHEBI:15378"/>
        <dbReference type="ChEBI" id="CHEBI:57783"/>
        <dbReference type="ChEBI" id="CHEBI:58349"/>
        <dbReference type="ChEBI" id="CHEBI:78776"/>
        <dbReference type="ChEBI" id="CHEBI:78827"/>
        <dbReference type="EC" id="1.1.1.100"/>
    </reaction>
    <physiologicalReaction direction="right-to-left" evidence="22">
        <dbReference type="Rhea" id="RHEA:17399"/>
    </physiologicalReaction>
</comment>
<evidence type="ECO:0000256" key="45">
    <source>
        <dbReference type="ARBA" id="ARBA00049414"/>
    </source>
</evidence>
<dbReference type="GO" id="GO:0006633">
    <property type="term" value="P:fatty acid biosynthetic process"/>
    <property type="evidence" value="ECO:0007669"/>
    <property type="project" value="InterPro"/>
</dbReference>
<feature type="domain" description="Ketosynthase family 3 (KS3)" evidence="53">
    <location>
        <begin position="2457"/>
        <end position="2892"/>
    </location>
</feature>
<evidence type="ECO:0000256" key="31">
    <source>
        <dbReference type="ARBA" id="ARBA00048051"/>
    </source>
</evidence>
<evidence type="ECO:0000259" key="52">
    <source>
        <dbReference type="PROSITE" id="PS50075"/>
    </source>
</evidence>
<dbReference type="CDD" id="cd08955">
    <property type="entry name" value="KR_2_FAS_SDR_x"/>
    <property type="match status" value="1"/>
</dbReference>
<comment type="catalytic activity">
    <reaction evidence="29">
        <text>3-oxobutanoyl-[ACP] + NADPH + H(+) = (3R)-hydroxybutanoyl-[ACP] + NADP(+)</text>
        <dbReference type="Rhea" id="RHEA:41804"/>
        <dbReference type="Rhea" id="RHEA-COMP:9625"/>
        <dbReference type="Rhea" id="RHEA-COMP:9626"/>
        <dbReference type="ChEBI" id="CHEBI:15378"/>
        <dbReference type="ChEBI" id="CHEBI:57783"/>
        <dbReference type="ChEBI" id="CHEBI:58349"/>
        <dbReference type="ChEBI" id="CHEBI:78450"/>
        <dbReference type="ChEBI" id="CHEBI:78451"/>
    </reaction>
    <physiologicalReaction direction="left-to-right" evidence="29">
        <dbReference type="Rhea" id="RHEA:41805"/>
    </physiologicalReaction>
</comment>
<dbReference type="SUPFAM" id="SSF47336">
    <property type="entry name" value="ACP-like"/>
    <property type="match status" value="3"/>
</dbReference>
<evidence type="ECO:0000256" key="51">
    <source>
        <dbReference type="SAM" id="MobiDB-lite"/>
    </source>
</evidence>
<dbReference type="InterPro" id="IPR036736">
    <property type="entry name" value="ACP-like_sf"/>
</dbReference>
<comment type="pathway">
    <text evidence="1">Lipid metabolism.</text>
</comment>
<evidence type="ECO:0000256" key="4">
    <source>
        <dbReference type="ARBA" id="ARBA00022679"/>
    </source>
</evidence>
<evidence type="ECO:0000256" key="28">
    <source>
        <dbReference type="ARBA" id="ARBA00047897"/>
    </source>
</evidence>
<evidence type="ECO:0000256" key="3">
    <source>
        <dbReference type="ARBA" id="ARBA00022553"/>
    </source>
</evidence>
<dbReference type="InterPro" id="IPR014043">
    <property type="entry name" value="Acyl_transferase_dom"/>
</dbReference>
<dbReference type="GO" id="GO:0016297">
    <property type="term" value="F:fatty acyl-[ACP] hydrolase activity"/>
    <property type="evidence" value="ECO:0007669"/>
    <property type="project" value="UniProtKB-EC"/>
</dbReference>
<organism evidence="55 56">
    <name type="scientific">Polarella glacialis</name>
    <name type="common">Dinoflagellate</name>
    <dbReference type="NCBI Taxonomy" id="89957"/>
    <lineage>
        <taxon>Eukaryota</taxon>
        <taxon>Sar</taxon>
        <taxon>Alveolata</taxon>
        <taxon>Dinophyceae</taxon>
        <taxon>Suessiales</taxon>
        <taxon>Suessiaceae</taxon>
        <taxon>Polarella</taxon>
    </lineage>
</organism>
<evidence type="ECO:0000256" key="48">
    <source>
        <dbReference type="ARBA" id="ARBA00049521"/>
    </source>
</evidence>
<dbReference type="CDD" id="cd05195">
    <property type="entry name" value="enoyl_red"/>
    <property type="match status" value="1"/>
</dbReference>
<keyword evidence="7" id="KW-0663">Pyridoxal phosphate</keyword>
<comment type="catalytic activity">
    <reaction evidence="35">
        <text>a fatty acyl-[ACP] + malonyl-[ACP] + H(+) = a 3-oxoacyl-[ACP] + holo-[ACP] + CO2</text>
        <dbReference type="Rhea" id="RHEA:22836"/>
        <dbReference type="Rhea" id="RHEA-COMP:9623"/>
        <dbReference type="Rhea" id="RHEA-COMP:9685"/>
        <dbReference type="Rhea" id="RHEA-COMP:9916"/>
        <dbReference type="Rhea" id="RHEA-COMP:14125"/>
        <dbReference type="ChEBI" id="CHEBI:15378"/>
        <dbReference type="ChEBI" id="CHEBI:16526"/>
        <dbReference type="ChEBI" id="CHEBI:64479"/>
        <dbReference type="ChEBI" id="CHEBI:78449"/>
        <dbReference type="ChEBI" id="CHEBI:78776"/>
        <dbReference type="ChEBI" id="CHEBI:138651"/>
        <dbReference type="EC" id="2.3.1.41"/>
    </reaction>
    <physiologicalReaction direction="left-to-right" evidence="35">
        <dbReference type="Rhea" id="RHEA:22837"/>
    </physiologicalReaction>
</comment>
<comment type="catalytic activity">
    <reaction evidence="16">
        <text>(3R)-hydroxyoctadecanoyl-[ACP] = (2E)-octadecenoyl-[ACP] + H2O</text>
        <dbReference type="Rhea" id="RHEA:41924"/>
        <dbReference type="Rhea" id="RHEA-COMP:9654"/>
        <dbReference type="Rhea" id="RHEA-COMP:9655"/>
        <dbReference type="ChEBI" id="CHEBI:15377"/>
        <dbReference type="ChEBI" id="CHEBI:78488"/>
        <dbReference type="ChEBI" id="CHEBI:78489"/>
    </reaction>
    <physiologicalReaction direction="left-to-right" evidence="16">
        <dbReference type="Rhea" id="RHEA:41925"/>
    </physiologicalReaction>
</comment>
<accession>A0A813JEK3</accession>
<evidence type="ECO:0000256" key="44">
    <source>
        <dbReference type="ARBA" id="ARBA00049263"/>
    </source>
</evidence>
<comment type="catalytic activity">
    <reaction evidence="11">
        <text>(3R)-hydroxydodecanoyl-[ACP] = (2E)-dodecenoyl-[ACP] + H2O</text>
        <dbReference type="Rhea" id="RHEA:41876"/>
        <dbReference type="Rhea" id="RHEA-COMP:9642"/>
        <dbReference type="Rhea" id="RHEA-COMP:9643"/>
        <dbReference type="ChEBI" id="CHEBI:15377"/>
        <dbReference type="ChEBI" id="CHEBI:78470"/>
        <dbReference type="ChEBI" id="CHEBI:78472"/>
    </reaction>
    <physiologicalReaction direction="left-to-right" evidence="11">
        <dbReference type="Rhea" id="RHEA:41877"/>
    </physiologicalReaction>
</comment>
<evidence type="ECO:0000256" key="18">
    <source>
        <dbReference type="ARBA" id="ARBA00023402"/>
    </source>
</evidence>
<evidence type="ECO:0000256" key="16">
    <source>
        <dbReference type="ARBA" id="ARBA00023399"/>
    </source>
</evidence>
<evidence type="ECO:0000256" key="29">
    <source>
        <dbReference type="ARBA" id="ARBA00047953"/>
    </source>
</evidence>
<comment type="catalytic activity">
    <reaction evidence="33">
        <text>tetradecanoyl-[ACP] + H2O = tetradecanoate + holo-[ACP] + H(+)</text>
        <dbReference type="Rhea" id="RHEA:30123"/>
        <dbReference type="Rhea" id="RHEA-COMP:9648"/>
        <dbReference type="Rhea" id="RHEA-COMP:9685"/>
        <dbReference type="ChEBI" id="CHEBI:15377"/>
        <dbReference type="ChEBI" id="CHEBI:15378"/>
        <dbReference type="ChEBI" id="CHEBI:30807"/>
        <dbReference type="ChEBI" id="CHEBI:64479"/>
        <dbReference type="ChEBI" id="CHEBI:78477"/>
        <dbReference type="EC" id="3.1.2.14"/>
    </reaction>
    <physiologicalReaction direction="left-to-right" evidence="33">
        <dbReference type="Rhea" id="RHEA:30124"/>
    </physiologicalReaction>
</comment>
<dbReference type="GO" id="GO:0019171">
    <property type="term" value="F:(3R)-hydroxyacyl-[acyl-carrier-protein] dehydratase activity"/>
    <property type="evidence" value="ECO:0007669"/>
    <property type="project" value="UniProtKB-EC"/>
</dbReference>
<evidence type="ECO:0000256" key="41">
    <source>
        <dbReference type="ARBA" id="ARBA00049019"/>
    </source>
</evidence>
<feature type="active site" description="Proton donor; for dehydratase activity" evidence="50">
    <location>
        <position position="3505"/>
    </location>
</feature>
<dbReference type="SMR" id="A0A813JEK3"/>
<dbReference type="InterPro" id="IPR016039">
    <property type="entry name" value="Thiolase-like"/>
</dbReference>
<evidence type="ECO:0000256" key="47">
    <source>
        <dbReference type="ARBA" id="ARBA00049449"/>
    </source>
</evidence>
<evidence type="ECO:0000256" key="26">
    <source>
        <dbReference type="ARBA" id="ARBA00047578"/>
    </source>
</evidence>
<comment type="catalytic activity">
    <reaction evidence="49">
        <text>octanoyl-[ACP] + malonyl-[ACP] + H(+) = 3-oxodecanoyl-[ACP] + holo-[ACP] + CO2</text>
        <dbReference type="Rhea" id="RHEA:41852"/>
        <dbReference type="Rhea" id="RHEA-COMP:9623"/>
        <dbReference type="Rhea" id="RHEA-COMP:9636"/>
        <dbReference type="Rhea" id="RHEA-COMP:9637"/>
        <dbReference type="Rhea" id="RHEA-COMP:9685"/>
        <dbReference type="ChEBI" id="CHEBI:15378"/>
        <dbReference type="ChEBI" id="CHEBI:16526"/>
        <dbReference type="ChEBI" id="CHEBI:64479"/>
        <dbReference type="ChEBI" id="CHEBI:78449"/>
        <dbReference type="ChEBI" id="CHEBI:78463"/>
        <dbReference type="ChEBI" id="CHEBI:78464"/>
    </reaction>
    <physiologicalReaction direction="left-to-right" evidence="49">
        <dbReference type="Rhea" id="RHEA:41853"/>
    </physiologicalReaction>
</comment>
<evidence type="ECO:0000256" key="49">
    <source>
        <dbReference type="ARBA" id="ARBA00049533"/>
    </source>
</evidence>
<evidence type="ECO:0000256" key="27">
    <source>
        <dbReference type="ARBA" id="ARBA00047810"/>
    </source>
</evidence>
<evidence type="ECO:0000256" key="13">
    <source>
        <dbReference type="ARBA" id="ARBA00023388"/>
    </source>
</evidence>
<dbReference type="InterPro" id="IPR049900">
    <property type="entry name" value="PKS_mFAS_DH"/>
</dbReference>
<dbReference type="GO" id="GO:0005737">
    <property type="term" value="C:cytoplasm"/>
    <property type="evidence" value="ECO:0007669"/>
    <property type="project" value="TreeGrafter"/>
</dbReference>
<comment type="catalytic activity">
    <reaction evidence="23">
        <text>3-oxodecanoyl-[ACP] + NADPH + H(+) = (3R)-hydroxydecanoyl-[ACP] + NADP(+)</text>
        <dbReference type="Rhea" id="RHEA:41856"/>
        <dbReference type="Rhea" id="RHEA-COMP:9637"/>
        <dbReference type="Rhea" id="RHEA-COMP:9638"/>
        <dbReference type="ChEBI" id="CHEBI:15378"/>
        <dbReference type="ChEBI" id="CHEBI:57783"/>
        <dbReference type="ChEBI" id="CHEBI:58349"/>
        <dbReference type="ChEBI" id="CHEBI:78464"/>
        <dbReference type="ChEBI" id="CHEBI:78466"/>
    </reaction>
    <physiologicalReaction direction="left-to-right" evidence="23">
        <dbReference type="Rhea" id="RHEA:41857"/>
    </physiologicalReaction>
</comment>
<comment type="catalytic activity">
    <reaction evidence="12">
        <text>(3R)-hydroxyhexanoyl-[ACP] = (2E)-hexenoyl-[ACP] + H2O</text>
        <dbReference type="Rhea" id="RHEA:41828"/>
        <dbReference type="Rhea" id="RHEA-COMP:9630"/>
        <dbReference type="Rhea" id="RHEA-COMP:9631"/>
        <dbReference type="ChEBI" id="CHEBI:15377"/>
        <dbReference type="ChEBI" id="CHEBI:78457"/>
        <dbReference type="ChEBI" id="CHEBI:78458"/>
    </reaction>
    <physiologicalReaction direction="left-to-right" evidence="12">
        <dbReference type="Rhea" id="RHEA:41829"/>
    </physiologicalReaction>
</comment>
<dbReference type="InterPro" id="IPR016035">
    <property type="entry name" value="Acyl_Trfase/lysoPLipase"/>
</dbReference>
<dbReference type="Gene3D" id="3.40.50.720">
    <property type="entry name" value="NAD(P)-binding Rossmann-like Domain"/>
    <property type="match status" value="5"/>
</dbReference>
<dbReference type="GO" id="GO:0004313">
    <property type="term" value="F:[acyl-carrier-protein] S-acetyltransferase activity"/>
    <property type="evidence" value="ECO:0007669"/>
    <property type="project" value="UniProtKB-EC"/>
</dbReference>
<comment type="catalytic activity">
    <reaction evidence="28">
        <text>(2E)-hexenoyl-[ACP] + NADPH + H(+) = hexanoyl-[ACP] + NADP(+)</text>
        <dbReference type="Rhea" id="RHEA:41832"/>
        <dbReference type="Rhea" id="RHEA-COMP:9631"/>
        <dbReference type="Rhea" id="RHEA-COMP:9632"/>
        <dbReference type="ChEBI" id="CHEBI:15378"/>
        <dbReference type="ChEBI" id="CHEBI:57783"/>
        <dbReference type="ChEBI" id="CHEBI:58349"/>
        <dbReference type="ChEBI" id="CHEBI:78458"/>
        <dbReference type="ChEBI" id="CHEBI:78459"/>
    </reaction>
    <physiologicalReaction direction="left-to-right" evidence="28">
        <dbReference type="Rhea" id="RHEA:41833"/>
    </physiologicalReaction>
</comment>
<dbReference type="SMART" id="SM00827">
    <property type="entry name" value="PKS_AT"/>
    <property type="match status" value="1"/>
</dbReference>
<feature type="domain" description="PKS/mFAS DH" evidence="54">
    <location>
        <begin position="486"/>
        <end position="786"/>
    </location>
</feature>
<feature type="compositionally biased region" description="Gly residues" evidence="51">
    <location>
        <begin position="2899"/>
        <end position="2914"/>
    </location>
</feature>
<evidence type="ECO:0000256" key="39">
    <source>
        <dbReference type="ARBA" id="ARBA00048704"/>
    </source>
</evidence>
<comment type="catalytic activity">
    <reaction evidence="40">
        <text>3-oxotetradecanoyl-[ACP] + NADPH + H(+) = (3R)-hydroxytetradecanoyl-[ACP] + NADP(+)</text>
        <dbReference type="Rhea" id="RHEA:41888"/>
        <dbReference type="Rhea" id="RHEA-COMP:9645"/>
        <dbReference type="Rhea" id="RHEA-COMP:9646"/>
        <dbReference type="ChEBI" id="CHEBI:15378"/>
        <dbReference type="ChEBI" id="CHEBI:57783"/>
        <dbReference type="ChEBI" id="CHEBI:58349"/>
        <dbReference type="ChEBI" id="CHEBI:78473"/>
        <dbReference type="ChEBI" id="CHEBI:78474"/>
    </reaction>
    <physiologicalReaction direction="left-to-right" evidence="40">
        <dbReference type="Rhea" id="RHEA:41889"/>
    </physiologicalReaction>
</comment>
<sequence>MGAAAGLTGMSMMPYSAGDSGAMDAPLSVSGTACHFPGGSSSSAQFRSALAVSGVDGSVEVPFTRWELEEVWDQNPDAPGKMYPRHGAFVEGAEFFDAQFFGISSPEARFMDPQQRVLLEASLGGLLDAGFSKQELMGLEIAVHVGLANNDWIQMQSLDLRKVSPYTATGMSSSIAAARVSYSLGLKGPSYIVDTACSSALVALESSAMSLRRSRSVASVNAAANIMMSASTYISFSKPRMLSAGGRCLTFDASADGYARGEGAGAAVLRSLSGPAPLSANGAALSEPPEPRALLKGVAVNQDGRSSTLTAPNGPSQQRVMSVALQEARLTPQQIALMECHGTGTPLGDPIELGALQAINVGRSRDNPLVMAAVKSNIGHLEGAAASTGLLKLVALLEHRAATATLHLRSLNPNVAALESLPSAFATECLALRKVGGESNSGGLSSFGFGGTNAHCVLTEATPTTPTTAVRPAAAPPAYEHKSFAWREVGFRLLRAKPMEGVFEVTMRMDVFDVTKHHIVFGSIVVPGVIYVEMALEATKELFGLGVRLTDLSMVFPFVIPMDSVVFPVMRFVMKGETRFQIESTSATGSVTVHAEGGVNKSALRGEEAELEAAGKLPVDLEALKARVTEMVPVKDVYAAIDGVGLYLGPMFQTARQLWRKEPPNGALASPEEPIEVLGQLRLSEGVPNVGYCMHPGVLDGCIHSLGTASVGKNQNDLKIFAGLGRISVVAAQDISKMDEYWIHLRIKEKLEKSETFDVRVMSSDGTVLILMDNVVFSKVLPEQIQMAIAAQSTPEDDQKFYELDWVDITAKEEVEVEEGRWLVLAEDELLEELRIELGATHHYARASEALALMGDDQPSWAGELSSFVRVVSAAGLKSAPKGADAQAAAAMDTLDATLRLMQALAHAGKESGTAGPELWLLTRLSQAVTEGDMALGGPGALPLHAGLWGLAKAFRNEHPELPPAVILDMEAAEAGSAEGIVQMLRLAECGREPEVALRSSGQKGSSSQLLAPRLVDCTARLLAEAGKEGTPPVSFSADATYLVTGGLGALGLVFVDWMARNGAKHFVLLSRSGQPAADSRKAFKKLEKLLGGPDGIAAAVRKCDIGSGTDLRRTLQEVSAAGLPPVRGFVHAAGTLADKLIVDQNRESLVAVCAAKVDGTLHLHEVAAELELNLELFWLFSSVAAMVGSVAQANYCAANAFMDSLCAHRRGALGLPALSLQWGPWADVGMAARAGTSEGSIARLEVARGLEAMQAILQANSLGAMRPAGVLGVARISWKKLLGQMPRVPPVLQKFGGSVGGKKSAVAGATVSADDIKGIVVGVLKDVLDGAGDLDLSIPLMEMGLDSLAGVEFRNRLQASFEGLQLSSTLMFDYPTVPDLVDFIFSEVGPADDDALGGGALGGPALGSSGAMLAIASHAGRYPGAFTNDVDEYWHNMSLGFDTTNELPPERWDMDAYFDPDVDAPGKTYVKLGHFITGIDQFDGDFFGVSEAELRSMDPHQWLALEIAYEGLHLAGFDKESLQGRECGVYVGCCNLGGNDVDVASLGPFSNIGAAYSGLSGRISHVLSLRGPCFTVDTACSSTIVALDSSCQAVRLGKCSGAIATGVNVQLSGAIWVGFSKMRGLAFDGRCKTFDSRADGFARGEGLGSCYVRPGLSGTADSPDIALLPGVSTNHDGRAATITAPNGTAQQRVIRSALGERGTQPEDVTCLECHGTGTALGDPIEVGGQKAVYGKGRSESQPLILAAAKSNIGHLEGSAGVAGISKLLLCIQHSKVTPNLHLEKLNPNIELNGFHVLMPDTMVDWKTTLRGGVSSFGFSGTNGHALLEAPEALEDAAPARKQLKFTRRVLKPWRDWLKEVLYLEEWQPSTAEPSGGESGRCLILGGSQEGPSPIGSVQGEVVRLSASEARSSAAVAKAMESSGRSVAVFARALELSPDPLPGVLLEELLAFFQAALVAKDVKLLVVLTCGAHDASRPDFCAGAELWGLARSARLEMPRHAIKTVDLPVGASPEVIARAVAEELRCADLEVGYTATGRCVPRVVEAPAAAGALQRQDLMRDAPRRLTGLHLVTGGLGGLGMVAASQLAELGAPGLLLTSRSGRVAEGQKLLQEQLRRLEALPGLEVMLKICDASSAADVNQVLGDAEAAFGSPLSGLVHAAGVLDNCPLAELTQQRLAKVLGAKASGAWHLHSYRTAEDPPPAGLFVLFSSVSATVGLAGGASYAAANAYLDGLAAWRHETGAGGTSLKWGPVSEVGMTAAAVTHQQLEQMALKAMSPAQVGSALRLCLAACGGPRAPPAAALMLARVDWAAFVREVGMEIPQLTGLQSKTGGSGRSGAGSSAKQGADSVFAAMPLDERRAEVLKSIRGAASGMGLSMDDNTPLMEAGIDSLSAVEFRNKVSSEFRSVRLPSTLMFDYPTLTALADYVSEQLVPAAAATAAATALSPYLSPLPGGGSEDIAVLGGACHLPGDSWTLAGFEYTLTSGVDCITEVPYTRWDSSEYYDPEATTGLKMYVKHAGFIDGAELFAASSFNISKTEAETMDPQQRHLLEVAFEAFEGAGLGRSALMGSFGGVFVGQDKCDWNRMLTSAQSGPYAATGGSSSISANRISYVLGMKGPSATMDTACSSSLVAADTAAANLRRRRCELAVVCGVNMLLLPQTFVACCQAQMLSPGGRCRTFDESASGYARGEGCGAQALARALPAGAAAARPGAHALSQAMASCLPLAELRGSALNQDGRSSNLTSPNGPSQTSVVLAALAEARVAPAQLLCLETHGTGTALGDPIEVGALQAALGGPARKLPVQLGAVKTNIGHLEGGAGMAGLTKLAALLGRDCLPANLHLRELNEHISDDLDDFAVNLPSEACSSKATPAASVSSFGFGGTNGHVVLARQQPLYGSGSGSSGGGGGGGGGSFRSLRAKRQGGSSPGGTPPTPKRTAFLFTGQGSQYAGMGKGLYDAEPVFRAAVDSCAKVLDGLLPTPLLEVLYPAETSPESLLDQTQFSQPAIFVLQYALTELWRSRGLVPCAVLGHSVGEYCAAVVAGVLELEDALRLIAARGRLIAECCEASVGGMTALFAPEAAVREALAKLGPEIASEVAIAAVNGPKMTVVSGRAAAVDKLVAATGATGKPLTVSHAFHSPLMAPALEPFRQELQSAKLQSAKLPFFSTLLGKATSGQEMAEPQYWVDHVQSAVRFSDAMQALEAAQEPECYLEIGSAPTLVNMARRFIPRKLPWLSSLDRKTEADDQLAVRKVAEATGAAQAETAGGADADAASASRRKPVLLERQAFPWREASHPLLKSRKTRPDGATVFGCFFGGHVLELLSHHIVHGEVVVPGACYLEMMIAGCGAYVGGNNEAWWVEGVGFAKPLVLRLLPDGQLEEPTELRLVVWPDGRLEVESELGLDPEDSIVSVHVEATLVRGAGGWSKSTRPEQDCFDLEKLRSQCQESVDIDLMYSFGRASGLPLQRRFRTVRHVQKGDKESFARLEMERDGTHVGFLLGPSVIDGSFQASMALADAATGIGTLKIPLSIRRLQPCGRPFSTAVWSYFQLIDFTDRSTVFRSWLLNDAGEALLYFDHVHLQEVRDEHIQKVLAASGRQGQEQANLYGLQWRDVQLEPEDVAVTAAADNDEEVETAWLLLGSSAALARLNASGTGGSGRASLRCVALEQLSGSTEESKQQALQSLLSERRWTAVVLADGLLCGSAGDGAQDDGGGSSLELKEDCRVLELAMNLAQAAAKLGSQVDFELCFPTWLSQPLASEDVEQRGMGAVLHAGLFGFARALRMEYPGVLKVRTIDLDAVGVTEESELWPALAKSLPKLLKAGEDELAMRGGVLRTARLVRSPLKYVGATRLNMPARGSLTGLRQVPQAERRSVAPGMAQLRIRAIGLNFRDVLNVMGLYPGDPGPPGADCAGTVLELGESGAQHLRLAQDVFGESPGCLSTYNSGPAALLTPKPESWSFEEACAMPVIFVTVEESLGDLSKLKKGERVLIHAAAGGVGLVAIQYAQFVGAEVYATAGAEEKHEFLRSLGVKYITSSRNGAKFEEDMKRFLKDEGVDGIDVVLNSMSHDDYIPRSLALLNKGGRFMEIGKRGVWSEEQMKEARPDVMYVKIAADHMMERDPWRYNGYLKRLLTRVDEGGLKPINMHVFEGLEKGVAALQFLQRANNIGKVVISSPSRMLCRPDAMPLLSGGLGALGVVTAQYLVEEGAKRLCLLSRTGKPAEDVLAQWKWLENSMVELRVEKCDVSQEASVRALKAALAAADSSGGKVHSLFHLAGVLADGMLPTLTRGHLDRSYGPKVHGLHHLVRLLDYEPGASHVLFSSTSALFGSPGQANYSASNSVLDSLAPHWSAIQQAGGEAGRNAWSVQWGPWAEVGMAVQANTLGRAKSMGVGALPTSVGLSIMGSLLAAGPSVPVVGAVPVRWGKYLRSAYLQPPSFLADFEVEAKKEAAEAKGRGGVGPSGGGGGAMAEALAGLGPEERLAAVTAGLRDLAREVVDSTDLEADVPLLDSGMDSLSGVEFRNRLTAEFEGVRLPNSLIFDHPTVTALAAFIDGQLGEAGPVPALTGPPQATASDNSSSSGSSFLEKLNDRSVGRPLFLVPGAGMQAGGFRALAALLPIPSYGLTWPAGGMARSEWPSSLRELAELFFQHVRKVQPEGPYLFAGHSFGASVVMEMAWVAQRQGAEVALVALLDPRSLLPLRADLDMGGAFAATGLVDSLALLAQTLPAAEGGSRYAEHLEQLSDKSGGEREAALRKMLSPGALSSLEHVHETSKWYAGLLGEASASTTASASVSRHVAVLRAATAWRNGPPDAEEEGVAETMVREFQAATFQSDEEVSDSIAKCCRAAGLSPAFAKVPGTHFTMLHEPHVVTVALRLCHALNVAAEAEDDGPAEEP</sequence>
<dbReference type="PANTHER" id="PTHR43775">
    <property type="entry name" value="FATTY ACID SYNTHASE"/>
    <property type="match status" value="1"/>
</dbReference>
<dbReference type="Proteomes" id="UP000626109">
    <property type="component" value="Unassembled WGS sequence"/>
</dbReference>
<dbReference type="Gene3D" id="3.40.47.10">
    <property type="match status" value="3"/>
</dbReference>
<evidence type="ECO:0000256" key="33">
    <source>
        <dbReference type="ARBA" id="ARBA00048289"/>
    </source>
</evidence>
<comment type="catalytic activity">
    <reaction evidence="47">
        <text>butanoyl-[ACP] + malonyl-[ACP] + H(+) = 3-oxohexanoyl-[ACP] + holo-[ACP] + CO2</text>
        <dbReference type="Rhea" id="RHEA:41820"/>
        <dbReference type="Rhea" id="RHEA-COMP:9623"/>
        <dbReference type="Rhea" id="RHEA-COMP:9628"/>
        <dbReference type="Rhea" id="RHEA-COMP:9629"/>
        <dbReference type="Rhea" id="RHEA-COMP:9685"/>
        <dbReference type="ChEBI" id="CHEBI:15378"/>
        <dbReference type="ChEBI" id="CHEBI:16526"/>
        <dbReference type="ChEBI" id="CHEBI:64479"/>
        <dbReference type="ChEBI" id="CHEBI:78449"/>
        <dbReference type="ChEBI" id="CHEBI:78454"/>
        <dbReference type="ChEBI" id="CHEBI:78456"/>
    </reaction>
    <physiologicalReaction direction="left-to-right" evidence="47">
        <dbReference type="Rhea" id="RHEA:41821"/>
    </physiologicalReaction>
</comment>
<dbReference type="InterPro" id="IPR001031">
    <property type="entry name" value="Thioesterase"/>
</dbReference>
<evidence type="ECO:0000256" key="46">
    <source>
        <dbReference type="ARBA" id="ARBA00049422"/>
    </source>
</evidence>
<evidence type="ECO:0000256" key="37">
    <source>
        <dbReference type="ARBA" id="ARBA00048650"/>
    </source>
</evidence>
<evidence type="ECO:0000256" key="12">
    <source>
        <dbReference type="ARBA" id="ARBA00023373"/>
    </source>
</evidence>
<keyword evidence="6" id="KW-0521">NADP</keyword>
<protein>
    <submittedName>
        <fullName evidence="55">Uncharacterized protein</fullName>
    </submittedName>
</protein>
<dbReference type="InterPro" id="IPR049552">
    <property type="entry name" value="PKS_DH_N"/>
</dbReference>
<dbReference type="InterPro" id="IPR029058">
    <property type="entry name" value="AB_hydrolase_fold"/>
</dbReference>
<dbReference type="SMART" id="SM00826">
    <property type="entry name" value="PKS_DH"/>
    <property type="match status" value="2"/>
</dbReference>